<reference evidence="1 2" key="1">
    <citation type="submission" date="2024-01" db="EMBL/GenBank/DDBJ databases">
        <title>The genomes of 5 underutilized Papilionoideae crops provide insights into root nodulation and disease resistanc.</title>
        <authorList>
            <person name="Jiang F."/>
        </authorList>
    </citation>
    <scope>NUCLEOTIDE SEQUENCE [LARGE SCALE GENOMIC DNA]</scope>
    <source>
        <strain evidence="1">LVBAO_FW01</strain>
        <tissue evidence="1">Leaves</tissue>
    </source>
</reference>
<evidence type="ECO:0000313" key="2">
    <source>
        <dbReference type="Proteomes" id="UP001367508"/>
    </source>
</evidence>
<organism evidence="1 2">
    <name type="scientific">Canavalia gladiata</name>
    <name type="common">Sword bean</name>
    <name type="synonym">Dolichos gladiatus</name>
    <dbReference type="NCBI Taxonomy" id="3824"/>
    <lineage>
        <taxon>Eukaryota</taxon>
        <taxon>Viridiplantae</taxon>
        <taxon>Streptophyta</taxon>
        <taxon>Embryophyta</taxon>
        <taxon>Tracheophyta</taxon>
        <taxon>Spermatophyta</taxon>
        <taxon>Magnoliopsida</taxon>
        <taxon>eudicotyledons</taxon>
        <taxon>Gunneridae</taxon>
        <taxon>Pentapetalae</taxon>
        <taxon>rosids</taxon>
        <taxon>fabids</taxon>
        <taxon>Fabales</taxon>
        <taxon>Fabaceae</taxon>
        <taxon>Papilionoideae</taxon>
        <taxon>50 kb inversion clade</taxon>
        <taxon>NPAAA clade</taxon>
        <taxon>indigoferoid/millettioid clade</taxon>
        <taxon>Phaseoleae</taxon>
        <taxon>Canavalia</taxon>
    </lineage>
</organism>
<dbReference type="AlphaFoldDB" id="A0AAN9K8W2"/>
<dbReference type="Proteomes" id="UP001367508">
    <property type="component" value="Unassembled WGS sequence"/>
</dbReference>
<evidence type="ECO:0000313" key="1">
    <source>
        <dbReference type="EMBL" id="KAK7313080.1"/>
    </source>
</evidence>
<name>A0AAN9K8W2_CANGL</name>
<accession>A0AAN9K8W2</accession>
<dbReference type="PANTHER" id="PTHR32472">
    <property type="entry name" value="DNA REPAIR PROTEIN RADA"/>
    <property type="match status" value="1"/>
</dbReference>
<proteinExistence type="predicted"/>
<dbReference type="PANTHER" id="PTHR32472:SF19">
    <property type="entry name" value="DNA REPAIR-LIKE PROTEINRADA"/>
    <property type="match status" value="1"/>
</dbReference>
<comment type="caution">
    <text evidence="1">The sequence shown here is derived from an EMBL/GenBank/DDBJ whole genome shotgun (WGS) entry which is preliminary data.</text>
</comment>
<keyword evidence="2" id="KW-1185">Reference proteome</keyword>
<dbReference type="EMBL" id="JAYMYQ010000009">
    <property type="protein sequence ID" value="KAK7313080.1"/>
    <property type="molecule type" value="Genomic_DNA"/>
</dbReference>
<gene>
    <name evidence="1" type="ORF">VNO77_37465</name>
</gene>
<protein>
    <submittedName>
        <fullName evidence="1">Uncharacterized protein</fullName>
    </submittedName>
</protein>
<sequence length="140" mass="15367">MHEEEDILKKGHRLSSRALVVDSIQTVGLKPILGSASSPGQHNVDVVLYMEGERHSLYRMLRAVENRFGSTDGLGVLEMSQSGLQAISNASEMFLTEQHYDSNALPEIAIVGKLMGSQQTKLICLHVFLQSKQADSDENG</sequence>
<dbReference type="GO" id="GO:0000725">
    <property type="term" value="P:recombinational repair"/>
    <property type="evidence" value="ECO:0007669"/>
    <property type="project" value="TreeGrafter"/>
</dbReference>